<protein>
    <submittedName>
        <fullName evidence="2">Uncharacterized protein</fullName>
    </submittedName>
</protein>
<keyword evidence="3" id="KW-1185">Reference proteome</keyword>
<feature type="region of interest" description="Disordered" evidence="1">
    <location>
        <begin position="1"/>
        <end position="107"/>
    </location>
</feature>
<accession>A0A811MSW2</accession>
<dbReference type="AlphaFoldDB" id="A0A811MSW2"/>
<sequence length="107" mass="11041">MAAISTGTGTFAGGCAVSSSLRAKAPRTERNRRERCRRERKLKPVAAMGAGDFKRRKGEQTVGAGTEAVRRADGSGGRPSREASAAGIPHAAGAAGIPHAEGEREGR</sequence>
<reference evidence="2" key="1">
    <citation type="submission" date="2020-10" db="EMBL/GenBank/DDBJ databases">
        <authorList>
            <person name="Han B."/>
            <person name="Lu T."/>
            <person name="Zhao Q."/>
            <person name="Huang X."/>
            <person name="Zhao Y."/>
        </authorList>
    </citation>
    <scope>NUCLEOTIDE SEQUENCE</scope>
</reference>
<gene>
    <name evidence="2" type="ORF">NCGR_LOCUS6903</name>
</gene>
<dbReference type="Proteomes" id="UP000604825">
    <property type="component" value="Unassembled WGS sequence"/>
</dbReference>
<dbReference type="EMBL" id="CAJGYO010000002">
    <property type="protein sequence ID" value="CAD6210868.1"/>
    <property type="molecule type" value="Genomic_DNA"/>
</dbReference>
<feature type="compositionally biased region" description="Basic residues" evidence="1">
    <location>
        <begin position="33"/>
        <end position="43"/>
    </location>
</feature>
<evidence type="ECO:0000313" key="3">
    <source>
        <dbReference type="Proteomes" id="UP000604825"/>
    </source>
</evidence>
<comment type="caution">
    <text evidence="2">The sequence shown here is derived from an EMBL/GenBank/DDBJ whole genome shotgun (WGS) entry which is preliminary data.</text>
</comment>
<evidence type="ECO:0000256" key="1">
    <source>
        <dbReference type="SAM" id="MobiDB-lite"/>
    </source>
</evidence>
<organism evidence="2 3">
    <name type="scientific">Miscanthus lutarioriparius</name>
    <dbReference type="NCBI Taxonomy" id="422564"/>
    <lineage>
        <taxon>Eukaryota</taxon>
        <taxon>Viridiplantae</taxon>
        <taxon>Streptophyta</taxon>
        <taxon>Embryophyta</taxon>
        <taxon>Tracheophyta</taxon>
        <taxon>Spermatophyta</taxon>
        <taxon>Magnoliopsida</taxon>
        <taxon>Liliopsida</taxon>
        <taxon>Poales</taxon>
        <taxon>Poaceae</taxon>
        <taxon>PACMAD clade</taxon>
        <taxon>Panicoideae</taxon>
        <taxon>Andropogonodae</taxon>
        <taxon>Andropogoneae</taxon>
        <taxon>Saccharinae</taxon>
        <taxon>Miscanthus</taxon>
    </lineage>
</organism>
<proteinExistence type="predicted"/>
<name>A0A811MSW2_9POAL</name>
<evidence type="ECO:0000313" key="2">
    <source>
        <dbReference type="EMBL" id="CAD6210868.1"/>
    </source>
</evidence>
<feature type="compositionally biased region" description="Low complexity" evidence="1">
    <location>
        <begin position="85"/>
        <end position="99"/>
    </location>
</feature>